<name>A0ABT7S6K7_9CELL</name>
<comment type="caution">
    <text evidence="3">The sequence shown here is derived from an EMBL/GenBank/DDBJ whole genome shotgun (WGS) entry which is preliminary data.</text>
</comment>
<sequence>MSTVSTLTRRLRAEDTGTMSVFVIGLIVVLMALAGLVVDGGRAINARATAADDAEQAARAGANQVDDVALRGRGTVVVDEAAAREAALSFLSHQGYDRGDVRVAVRADSVDVSVSDDVPTTLLSLVNIDTFHVTGSATARATVGIINEIGGAP</sequence>
<keyword evidence="4" id="KW-1185">Reference proteome</keyword>
<evidence type="ECO:0000256" key="1">
    <source>
        <dbReference type="SAM" id="Phobius"/>
    </source>
</evidence>
<evidence type="ECO:0000313" key="4">
    <source>
        <dbReference type="Proteomes" id="UP001321453"/>
    </source>
</evidence>
<dbReference type="InterPro" id="IPR028087">
    <property type="entry name" value="Tad_N"/>
</dbReference>
<gene>
    <name evidence="3" type="ORF">QRT05_07890</name>
</gene>
<feature type="transmembrane region" description="Helical" evidence="1">
    <location>
        <begin position="20"/>
        <end position="38"/>
    </location>
</feature>
<keyword evidence="1" id="KW-1133">Transmembrane helix</keyword>
<dbReference type="EMBL" id="JAUCGR010000002">
    <property type="protein sequence ID" value="MDM7831252.1"/>
    <property type="molecule type" value="Genomic_DNA"/>
</dbReference>
<dbReference type="RefSeq" id="WP_289446533.1">
    <property type="nucleotide sequence ID" value="NZ_JAUCGR010000002.1"/>
</dbReference>
<evidence type="ECO:0000313" key="3">
    <source>
        <dbReference type="EMBL" id="MDM7831252.1"/>
    </source>
</evidence>
<keyword evidence="1" id="KW-0812">Transmembrane</keyword>
<dbReference type="Pfam" id="PF13400">
    <property type="entry name" value="Tad"/>
    <property type="match status" value="1"/>
</dbReference>
<dbReference type="Proteomes" id="UP001321453">
    <property type="component" value="Unassembled WGS sequence"/>
</dbReference>
<accession>A0ABT7S6K7</accession>
<evidence type="ECO:0000259" key="2">
    <source>
        <dbReference type="Pfam" id="PF13400"/>
    </source>
</evidence>
<keyword evidence="1" id="KW-0472">Membrane</keyword>
<feature type="domain" description="Putative Flp pilus-assembly TadG-like N-terminal" evidence="2">
    <location>
        <begin position="17"/>
        <end position="63"/>
    </location>
</feature>
<protein>
    <submittedName>
        <fullName evidence="3">Pilus assembly protein TadG-related protein</fullName>
    </submittedName>
</protein>
<organism evidence="3 4">
    <name type="scientific">Cellulomonas edaphi</name>
    <dbReference type="NCBI Taxonomy" id="3053468"/>
    <lineage>
        <taxon>Bacteria</taxon>
        <taxon>Bacillati</taxon>
        <taxon>Actinomycetota</taxon>
        <taxon>Actinomycetes</taxon>
        <taxon>Micrococcales</taxon>
        <taxon>Cellulomonadaceae</taxon>
        <taxon>Cellulomonas</taxon>
    </lineage>
</organism>
<proteinExistence type="predicted"/>
<reference evidence="3 4" key="1">
    <citation type="submission" date="2023-06" db="EMBL/GenBank/DDBJ databases">
        <title>Cellulomonas sp. MW9 Whole genome sequence.</title>
        <authorList>
            <person name="Park S."/>
        </authorList>
    </citation>
    <scope>NUCLEOTIDE SEQUENCE [LARGE SCALE GENOMIC DNA]</scope>
    <source>
        <strain evidence="3 4">MW9</strain>
    </source>
</reference>